<dbReference type="PANTHER" id="PTHR30204">
    <property type="entry name" value="REDOX-CYCLING DRUG-SENSING TRANSCRIPTIONAL ACTIVATOR SOXR"/>
    <property type="match status" value="1"/>
</dbReference>
<gene>
    <name evidence="7" type="ORF">E4656_06785</name>
</gene>
<comment type="caution">
    <text evidence="7">The sequence shown here is derived from an EMBL/GenBank/DDBJ whole genome shotgun (WGS) entry which is preliminary data.</text>
</comment>
<dbReference type="GO" id="GO:0003700">
    <property type="term" value="F:DNA-binding transcription factor activity"/>
    <property type="evidence" value="ECO:0007669"/>
    <property type="project" value="InterPro"/>
</dbReference>
<proteinExistence type="predicted"/>
<evidence type="ECO:0000313" key="8">
    <source>
        <dbReference type="Proteomes" id="UP000297475"/>
    </source>
</evidence>
<evidence type="ECO:0000256" key="4">
    <source>
        <dbReference type="ARBA" id="ARBA00023163"/>
    </source>
</evidence>
<dbReference type="InterPro" id="IPR009061">
    <property type="entry name" value="DNA-bd_dom_put_sf"/>
</dbReference>
<evidence type="ECO:0000259" key="6">
    <source>
        <dbReference type="PROSITE" id="PS50937"/>
    </source>
</evidence>
<feature type="domain" description="HTH merR-type" evidence="6">
    <location>
        <begin position="1"/>
        <end position="68"/>
    </location>
</feature>
<dbReference type="AlphaFoldDB" id="A0A4Z0W9P3"/>
<feature type="coiled-coil region" evidence="5">
    <location>
        <begin position="79"/>
        <end position="116"/>
    </location>
</feature>
<dbReference type="PROSITE" id="PS00552">
    <property type="entry name" value="HTH_MERR_1"/>
    <property type="match status" value="1"/>
</dbReference>
<accession>A0A4Z0W9P3</accession>
<dbReference type="Pfam" id="PF13411">
    <property type="entry name" value="MerR_1"/>
    <property type="match status" value="1"/>
</dbReference>
<evidence type="ECO:0000256" key="1">
    <source>
        <dbReference type="ARBA" id="ARBA00022491"/>
    </source>
</evidence>
<dbReference type="InterPro" id="IPR000551">
    <property type="entry name" value="MerR-type_HTH_dom"/>
</dbReference>
<dbReference type="SMART" id="SM00422">
    <property type="entry name" value="HTH_MERR"/>
    <property type="match status" value="1"/>
</dbReference>
<sequence length="125" mass="14368">MYIGKAAKLCGVSVKTIRYYESLGLLPNVERQGAYRVFSERDIRLIRLIRQAQGSGFRLSELKAALTSNHHTLPWDTLCQLMQQKEADIEREVEQLQRKAEQLRSQRRDIEACLAETPDCPPLLP</sequence>
<protein>
    <submittedName>
        <fullName evidence="7">MerR family transcriptional regulator</fullName>
    </submittedName>
</protein>
<name>A0A4Z0W9P3_9GAMM</name>
<dbReference type="PRINTS" id="PR00040">
    <property type="entry name" value="HTHMERR"/>
</dbReference>
<keyword evidence="4" id="KW-0804">Transcription</keyword>
<dbReference type="Proteomes" id="UP000297475">
    <property type="component" value="Unassembled WGS sequence"/>
</dbReference>
<evidence type="ECO:0000313" key="7">
    <source>
        <dbReference type="EMBL" id="TGG93889.1"/>
    </source>
</evidence>
<dbReference type="GO" id="GO:0003677">
    <property type="term" value="F:DNA binding"/>
    <property type="evidence" value="ECO:0007669"/>
    <property type="project" value="UniProtKB-KW"/>
</dbReference>
<keyword evidence="5" id="KW-0175">Coiled coil</keyword>
<dbReference type="PANTHER" id="PTHR30204:SF69">
    <property type="entry name" value="MERR-FAMILY TRANSCRIPTIONAL REGULATOR"/>
    <property type="match status" value="1"/>
</dbReference>
<evidence type="ECO:0000256" key="3">
    <source>
        <dbReference type="ARBA" id="ARBA00023125"/>
    </source>
</evidence>
<dbReference type="EMBL" id="SRMF01000002">
    <property type="protein sequence ID" value="TGG93889.1"/>
    <property type="molecule type" value="Genomic_DNA"/>
</dbReference>
<keyword evidence="3" id="KW-0238">DNA-binding</keyword>
<keyword evidence="1" id="KW-0678">Repressor</keyword>
<dbReference type="InterPro" id="IPR047057">
    <property type="entry name" value="MerR_fam"/>
</dbReference>
<dbReference type="Gene3D" id="1.10.1660.10">
    <property type="match status" value="1"/>
</dbReference>
<organism evidence="7 8">
    <name type="scientific">Natronospirillum operosum</name>
    <dbReference type="NCBI Taxonomy" id="2759953"/>
    <lineage>
        <taxon>Bacteria</taxon>
        <taxon>Pseudomonadati</taxon>
        <taxon>Pseudomonadota</taxon>
        <taxon>Gammaproteobacteria</taxon>
        <taxon>Oceanospirillales</taxon>
        <taxon>Natronospirillaceae</taxon>
        <taxon>Natronospirillum</taxon>
    </lineage>
</organism>
<evidence type="ECO:0000256" key="5">
    <source>
        <dbReference type="SAM" id="Coils"/>
    </source>
</evidence>
<dbReference type="PROSITE" id="PS50937">
    <property type="entry name" value="HTH_MERR_2"/>
    <property type="match status" value="1"/>
</dbReference>
<dbReference type="RefSeq" id="WP_135482424.1">
    <property type="nucleotide sequence ID" value="NZ_SRMF01000002.1"/>
</dbReference>
<reference evidence="7 8" key="1">
    <citation type="submission" date="2019-04" db="EMBL/GenBank/DDBJ databases">
        <title>Natronospirillum operosus gen. nov., sp. nov., a haloalkaliphilic satellite isolated from decaying biomass of laboratory culture of cyanobacterium Geitlerinema sp. and proposal of Natronospirillaceae fam. nov. and Saccharospirillaceae fam. nov.</title>
        <authorList>
            <person name="Kevbrin V."/>
            <person name="Boltyanskaya Y."/>
            <person name="Koziaeva V."/>
            <person name="Grouzdev D.S."/>
            <person name="Park M."/>
            <person name="Cho J."/>
        </authorList>
    </citation>
    <scope>NUCLEOTIDE SEQUENCE [LARGE SCALE GENOMIC DNA]</scope>
    <source>
        <strain evidence="7 8">G-116</strain>
    </source>
</reference>
<dbReference type="SUPFAM" id="SSF46955">
    <property type="entry name" value="Putative DNA-binding domain"/>
    <property type="match status" value="1"/>
</dbReference>
<evidence type="ECO:0000256" key="2">
    <source>
        <dbReference type="ARBA" id="ARBA00023015"/>
    </source>
</evidence>
<keyword evidence="2" id="KW-0805">Transcription regulation</keyword>
<dbReference type="OrthoDB" id="9808480at2"/>
<keyword evidence="8" id="KW-1185">Reference proteome</keyword>